<dbReference type="InterPro" id="IPR028083">
    <property type="entry name" value="Spt6_acidic_N_dom"/>
</dbReference>
<evidence type="ECO:0000259" key="2">
    <source>
        <dbReference type="Pfam" id="PF14632"/>
    </source>
</evidence>
<evidence type="ECO:0000313" key="3">
    <source>
        <dbReference type="EMBL" id="KAK5771998.1"/>
    </source>
</evidence>
<evidence type="ECO:0000256" key="1">
    <source>
        <dbReference type="SAM" id="MobiDB-lite"/>
    </source>
</evidence>
<feature type="domain" description="Spt6 acidic N-terminal" evidence="2">
    <location>
        <begin position="28"/>
        <end position="111"/>
    </location>
</feature>
<dbReference type="Pfam" id="PF14632">
    <property type="entry name" value="SPT6_acidic"/>
    <property type="match status" value="1"/>
</dbReference>
<dbReference type="PANTHER" id="PTHR10145">
    <property type="entry name" value="TRANSCRIPTION ELONGATION FACTOR SPT6"/>
    <property type="match status" value="1"/>
</dbReference>
<dbReference type="InterPro" id="IPR017072">
    <property type="entry name" value="TF_Spt6"/>
</dbReference>
<gene>
    <name evidence="3" type="ORF">PVK06_048256</name>
</gene>
<sequence>MDGCSANNGWMLLHVLARCRRNVREEAAKVENLDQFECDGFIVDDEEEEEDENDQVLKSKKTKKKKRKRRSVKDPVLYDDDSEVIQENRTSSIFQFPKETEMFKRLKKAGKHSKVVEQSGSSDDKERLTSTLPKSYSQLRNDGFHKVLWIIKELDKMWLLLQKHKSVHQMHQRKIYDEEYLKIDNSEKYTLNKQLFESISKPLNEAET</sequence>
<reference evidence="3 4" key="1">
    <citation type="submission" date="2023-03" db="EMBL/GenBank/DDBJ databases">
        <title>WGS of Gossypium arboreum.</title>
        <authorList>
            <person name="Yu D."/>
        </authorList>
    </citation>
    <scope>NUCLEOTIDE SEQUENCE [LARGE SCALE GENOMIC DNA]</scope>
    <source>
        <tissue evidence="3">Leaf</tissue>
    </source>
</reference>
<name>A0ABR0MFU5_GOSAR</name>
<feature type="compositionally biased region" description="Basic residues" evidence="1">
    <location>
        <begin position="58"/>
        <end position="71"/>
    </location>
</feature>
<organism evidence="3 4">
    <name type="scientific">Gossypium arboreum</name>
    <name type="common">Tree cotton</name>
    <name type="synonym">Gossypium nanking</name>
    <dbReference type="NCBI Taxonomy" id="29729"/>
    <lineage>
        <taxon>Eukaryota</taxon>
        <taxon>Viridiplantae</taxon>
        <taxon>Streptophyta</taxon>
        <taxon>Embryophyta</taxon>
        <taxon>Tracheophyta</taxon>
        <taxon>Spermatophyta</taxon>
        <taxon>Magnoliopsida</taxon>
        <taxon>eudicotyledons</taxon>
        <taxon>Gunneridae</taxon>
        <taxon>Pentapetalae</taxon>
        <taxon>rosids</taxon>
        <taxon>malvids</taxon>
        <taxon>Malvales</taxon>
        <taxon>Malvaceae</taxon>
        <taxon>Malvoideae</taxon>
        <taxon>Gossypium</taxon>
    </lineage>
</organism>
<feature type="region of interest" description="Disordered" evidence="1">
    <location>
        <begin position="47"/>
        <end position="74"/>
    </location>
</feature>
<dbReference type="Proteomes" id="UP001358586">
    <property type="component" value="Chromosome 13"/>
</dbReference>
<protein>
    <recommendedName>
        <fullName evidence="2">Spt6 acidic N-terminal domain-containing protein</fullName>
    </recommendedName>
</protein>
<dbReference type="EMBL" id="JARKNE010000013">
    <property type="protein sequence ID" value="KAK5771998.1"/>
    <property type="molecule type" value="Genomic_DNA"/>
</dbReference>
<dbReference type="PANTHER" id="PTHR10145:SF6">
    <property type="entry name" value="TRANSCRIPTION ELONGATION FACTOR SPT6"/>
    <property type="match status" value="1"/>
</dbReference>
<proteinExistence type="predicted"/>
<comment type="caution">
    <text evidence="3">The sequence shown here is derived from an EMBL/GenBank/DDBJ whole genome shotgun (WGS) entry which is preliminary data.</text>
</comment>
<keyword evidence="4" id="KW-1185">Reference proteome</keyword>
<accession>A0ABR0MFU5</accession>
<evidence type="ECO:0000313" key="4">
    <source>
        <dbReference type="Proteomes" id="UP001358586"/>
    </source>
</evidence>